<proteinExistence type="predicted"/>
<feature type="non-terminal residue" evidence="2">
    <location>
        <position position="1"/>
    </location>
</feature>
<protein>
    <submittedName>
        <fullName evidence="2">Uncharacterized protein</fullName>
    </submittedName>
</protein>
<organism evidence="2 3">
    <name type="scientific">Rotaria sordida</name>
    <dbReference type="NCBI Taxonomy" id="392033"/>
    <lineage>
        <taxon>Eukaryota</taxon>
        <taxon>Metazoa</taxon>
        <taxon>Spiralia</taxon>
        <taxon>Gnathifera</taxon>
        <taxon>Rotifera</taxon>
        <taxon>Eurotatoria</taxon>
        <taxon>Bdelloidea</taxon>
        <taxon>Philodinida</taxon>
        <taxon>Philodinidae</taxon>
        <taxon>Rotaria</taxon>
    </lineage>
</organism>
<evidence type="ECO:0000313" key="3">
    <source>
        <dbReference type="Proteomes" id="UP000663836"/>
    </source>
</evidence>
<gene>
    <name evidence="2" type="ORF">JBS370_LOCUS29233</name>
</gene>
<dbReference type="Proteomes" id="UP000663836">
    <property type="component" value="Unassembled WGS sequence"/>
</dbReference>
<evidence type="ECO:0000256" key="1">
    <source>
        <dbReference type="SAM" id="Coils"/>
    </source>
</evidence>
<dbReference type="SUPFAM" id="SSF101898">
    <property type="entry name" value="NHL repeat"/>
    <property type="match status" value="1"/>
</dbReference>
<dbReference type="AlphaFoldDB" id="A0A819S6P9"/>
<sequence length="436" mass="51029">NQMSQSCSIKKCIRTSRGLCDCCQQNLCLQHLNEHNASLVSQLNPLIDEINALSDCLKTLNIQKTIANSREKLEQWREDCHNKIDCFFEEKCQELDQLINEKVDQQREELKRMHLKMTELMNTQETTRQDIDLLKSTIRQLERNMNNIEQKCFTINTRPLIIDETFVFIKKTTEQELDLSTLSPVCRKITSPEGTFGSLTSNDQHLLIHQEPYLCLCDQDMNIIRQTLWPYDAIRDMCWSSRLDRFIVLEKNNIYLINENTMSIDNVHTIEEREWLSCTCSDTVLFASTAEWGSYIMEFTLLSTIKLIKEWKCPLTCTKDEAINSIVYNHENLALMIMNKSKKSLRIELRYAKTLNRIWLLQLDIRWVQNKAFRCCSLSCNEWLVVDYETGRLLQITKDGKIKKTIQYHPIPYCATLFDLNKLAVSTVNGVNLHTT</sequence>
<reference evidence="2" key="1">
    <citation type="submission" date="2021-02" db="EMBL/GenBank/DDBJ databases">
        <authorList>
            <person name="Nowell W R."/>
        </authorList>
    </citation>
    <scope>NUCLEOTIDE SEQUENCE</scope>
</reference>
<keyword evidence="1" id="KW-0175">Coiled coil</keyword>
<comment type="caution">
    <text evidence="2">The sequence shown here is derived from an EMBL/GenBank/DDBJ whole genome shotgun (WGS) entry which is preliminary data.</text>
</comment>
<dbReference type="EMBL" id="CAJOBD010006204">
    <property type="protein sequence ID" value="CAF4054495.1"/>
    <property type="molecule type" value="Genomic_DNA"/>
</dbReference>
<name>A0A819S6P9_9BILA</name>
<accession>A0A819S6P9</accession>
<evidence type="ECO:0000313" key="2">
    <source>
        <dbReference type="EMBL" id="CAF4054495.1"/>
    </source>
</evidence>
<feature type="coiled-coil region" evidence="1">
    <location>
        <begin position="88"/>
        <end position="158"/>
    </location>
</feature>